<proteinExistence type="predicted"/>
<dbReference type="EMBL" id="JAHZIJ010000016">
    <property type="protein sequence ID" value="MBW7476748.1"/>
    <property type="molecule type" value="Genomic_DNA"/>
</dbReference>
<comment type="caution">
    <text evidence="2">The sequence shown here is derived from an EMBL/GenBank/DDBJ whole genome shotgun (WGS) entry which is preliminary data.</text>
</comment>
<evidence type="ECO:0000313" key="2">
    <source>
        <dbReference type="EMBL" id="MBW7476748.1"/>
    </source>
</evidence>
<keyword evidence="3" id="KW-1185">Reference proteome</keyword>
<name>A0ABS7D9Y3_9BACL</name>
<dbReference type="PIRSF" id="PIRSF500136">
    <property type="entry name" value="UDP_ManNAc_DH"/>
    <property type="match status" value="1"/>
</dbReference>
<sequence>MEMAVIGAGHAGLVTGICFARLGHRVVCIDRDDEKISELSAGRLTIYEEGLCELLRQQASEHRLFFANSMTAVTSADVVILAVGTPQLPRGDSDLSDLEAAVRSFSIYLSGYTYVMTKSTVPVGTHARIEQWIAETTTEPFDVVAVPEFMRQGSVVRDMMKPERIVIGASNPNAAEVVAGLHRPLTEQVVLTDWRAAEKTKQESN</sequence>
<keyword evidence="2" id="KW-0503">Monooxygenase</keyword>
<protein>
    <submittedName>
        <fullName evidence="2">FAD-dependent monooxygenase</fullName>
    </submittedName>
</protein>
<reference evidence="2 3" key="1">
    <citation type="submission" date="2021-07" db="EMBL/GenBank/DDBJ databases">
        <title>Paenibacillus radiodurans sp. nov., isolated from the southeastern edge of Tengger Desert.</title>
        <authorList>
            <person name="Zhang G."/>
        </authorList>
    </citation>
    <scope>NUCLEOTIDE SEQUENCE [LARGE SCALE GENOMIC DNA]</scope>
    <source>
        <strain evidence="2 3">DT7-4</strain>
    </source>
</reference>
<dbReference type="InterPro" id="IPR017476">
    <property type="entry name" value="UDP-Glc/GDP-Man"/>
</dbReference>
<gene>
    <name evidence="2" type="ORF">K0T92_18680</name>
</gene>
<dbReference type="PANTHER" id="PTHR43750">
    <property type="entry name" value="UDP-GLUCOSE 6-DEHYDROGENASE TUAD"/>
    <property type="match status" value="1"/>
</dbReference>
<dbReference type="SUPFAM" id="SSF51735">
    <property type="entry name" value="NAD(P)-binding Rossmann-fold domains"/>
    <property type="match status" value="1"/>
</dbReference>
<evidence type="ECO:0000259" key="1">
    <source>
        <dbReference type="Pfam" id="PF03721"/>
    </source>
</evidence>
<dbReference type="InterPro" id="IPR036291">
    <property type="entry name" value="NAD(P)-bd_dom_sf"/>
</dbReference>
<keyword evidence="2" id="KW-0560">Oxidoreductase</keyword>
<evidence type="ECO:0000313" key="3">
    <source>
        <dbReference type="Proteomes" id="UP000812277"/>
    </source>
</evidence>
<dbReference type="GO" id="GO:0004497">
    <property type="term" value="F:monooxygenase activity"/>
    <property type="evidence" value="ECO:0007669"/>
    <property type="project" value="UniProtKB-KW"/>
</dbReference>
<feature type="domain" description="UDP-glucose/GDP-mannose dehydrogenase N-terminal" evidence="1">
    <location>
        <begin position="1"/>
        <end position="178"/>
    </location>
</feature>
<organism evidence="2 3">
    <name type="scientific">Paenibacillus oenotherae</name>
    <dbReference type="NCBI Taxonomy" id="1435645"/>
    <lineage>
        <taxon>Bacteria</taxon>
        <taxon>Bacillati</taxon>
        <taxon>Bacillota</taxon>
        <taxon>Bacilli</taxon>
        <taxon>Bacillales</taxon>
        <taxon>Paenibacillaceae</taxon>
        <taxon>Paenibacillus</taxon>
    </lineage>
</organism>
<accession>A0ABS7D9Y3</accession>
<dbReference type="PANTHER" id="PTHR43750:SF3">
    <property type="entry name" value="UDP-GLUCOSE 6-DEHYDROGENASE TUAD"/>
    <property type="match status" value="1"/>
</dbReference>
<dbReference type="InterPro" id="IPR028359">
    <property type="entry name" value="UDP_ManNAc/GlcNAc_DH"/>
</dbReference>
<dbReference type="Pfam" id="PF03721">
    <property type="entry name" value="UDPG_MGDP_dh_N"/>
    <property type="match status" value="1"/>
</dbReference>
<dbReference type="Proteomes" id="UP000812277">
    <property type="component" value="Unassembled WGS sequence"/>
</dbReference>
<dbReference type="Gene3D" id="3.40.50.720">
    <property type="entry name" value="NAD(P)-binding Rossmann-like Domain"/>
    <property type="match status" value="1"/>
</dbReference>
<dbReference type="InterPro" id="IPR001732">
    <property type="entry name" value="UDP-Glc/GDP-Man_DH_N"/>
</dbReference>
<dbReference type="PIRSF" id="PIRSF000124">
    <property type="entry name" value="UDPglc_GDPman_dh"/>
    <property type="match status" value="1"/>
</dbReference>